<reference evidence="9" key="1">
    <citation type="journal article" date="2014" name="Int. J. Syst. Evol. Microbiol.">
        <title>Complete genome sequence of Corynebacterium casei LMG S-19264T (=DSM 44701T), isolated from a smear-ripened cheese.</title>
        <authorList>
            <consortium name="US DOE Joint Genome Institute (JGI-PGF)"/>
            <person name="Walter F."/>
            <person name="Albersmeier A."/>
            <person name="Kalinowski J."/>
            <person name="Ruckert C."/>
        </authorList>
    </citation>
    <scope>NUCLEOTIDE SEQUENCE</scope>
    <source>
        <strain evidence="9">CGMCC 1.15760</strain>
    </source>
</reference>
<dbReference type="Pfam" id="PF25990">
    <property type="entry name" value="Beta-barrel_YknX"/>
    <property type="match status" value="1"/>
</dbReference>
<keyword evidence="5" id="KW-1133">Transmembrane helix</keyword>
<dbReference type="AlphaFoldDB" id="A0A917LJN8"/>
<gene>
    <name evidence="9" type="ORF">GCM10007425_28310</name>
</gene>
<evidence type="ECO:0000259" key="6">
    <source>
        <dbReference type="Pfam" id="PF25967"/>
    </source>
</evidence>
<dbReference type="InterPro" id="IPR058636">
    <property type="entry name" value="Beta-barrel_YknX"/>
</dbReference>
<comment type="caution">
    <text evidence="9">The sequence shown here is derived from an EMBL/GenBank/DDBJ whole genome shotgun (WGS) entry which is preliminary data.</text>
</comment>
<dbReference type="Gene3D" id="2.40.50.100">
    <property type="match status" value="1"/>
</dbReference>
<dbReference type="Gene3D" id="2.40.30.170">
    <property type="match status" value="1"/>
</dbReference>
<keyword evidence="5" id="KW-0472">Membrane</keyword>
<reference evidence="9" key="2">
    <citation type="submission" date="2020-09" db="EMBL/GenBank/DDBJ databases">
        <authorList>
            <person name="Sun Q."/>
            <person name="Zhou Y."/>
        </authorList>
    </citation>
    <scope>NUCLEOTIDE SEQUENCE</scope>
    <source>
        <strain evidence="9">CGMCC 1.15760</strain>
    </source>
</reference>
<evidence type="ECO:0000313" key="10">
    <source>
        <dbReference type="Proteomes" id="UP000616608"/>
    </source>
</evidence>
<dbReference type="Pfam" id="PF25984">
    <property type="entry name" value="BSH_YknX"/>
    <property type="match status" value="1"/>
</dbReference>
<dbReference type="Gene3D" id="2.40.420.20">
    <property type="match status" value="1"/>
</dbReference>
<sequence length="448" mass="49429">MSKKAKIWTLVIVLIVIALGVTGFIFKDKLFSSEDEFGEFDEPIMVETVQMQELGESILVTGKIIPSDEQKVFQEAENGEIKEFLVQENQKIKAGTPLFTYDDTKVNSDYAKAIRARDLTNNRLSISLNELANARKNLTNMKKNPEVSREELNAAAKEINQMEIEIEATKGEVSSYQDEINTLTTQKEKLVVKSKIDGTIVKVNKNVEPGENGANEPIVHIISSGPFKVIGSMSEFDTVKIKQNQAVVIRPKVFKDRTWDGTIESVSHFPEGGDTAGGEDFGGGSGGNVTMYPFKVNIAGDTADLRQGFHVSLEINVSDLEQSEQLAIPHMALVLDEEGNEFVYVLTDEDILEKRTIVLGDMNDMFAGVAEGLELGDRIITNGYIVEAKKLEVGKKVKDYMDANEGMMEDGGMVEDGMIEEEPVDGEEPPAEMEPEAETEGSQNDEAK</sequence>
<comment type="subcellular location">
    <subcellularLocation>
        <location evidence="1">Cell envelope</location>
    </subcellularLocation>
</comment>
<dbReference type="InterPro" id="IPR058627">
    <property type="entry name" value="MdtA-like_C"/>
</dbReference>
<accession>A0A917LJN8</accession>
<evidence type="ECO:0008006" key="11">
    <source>
        <dbReference type="Google" id="ProtNLM"/>
    </source>
</evidence>
<dbReference type="Proteomes" id="UP000616608">
    <property type="component" value="Unassembled WGS sequence"/>
</dbReference>
<feature type="region of interest" description="Disordered" evidence="4">
    <location>
        <begin position="407"/>
        <end position="448"/>
    </location>
</feature>
<dbReference type="InterPro" id="IPR010916">
    <property type="entry name" value="TonB_box_CS"/>
</dbReference>
<feature type="transmembrane region" description="Helical" evidence="5">
    <location>
        <begin position="7"/>
        <end position="26"/>
    </location>
</feature>
<evidence type="ECO:0000256" key="3">
    <source>
        <dbReference type="SAM" id="Coils"/>
    </source>
</evidence>
<evidence type="ECO:0000256" key="1">
    <source>
        <dbReference type="ARBA" id="ARBA00004196"/>
    </source>
</evidence>
<name>A0A917LJN8_9BACI</name>
<evidence type="ECO:0000313" key="9">
    <source>
        <dbReference type="EMBL" id="GGG31995.1"/>
    </source>
</evidence>
<dbReference type="PROSITE" id="PS00430">
    <property type="entry name" value="TONB_DEPENDENT_REC_1"/>
    <property type="match status" value="1"/>
</dbReference>
<keyword evidence="2 3" id="KW-0175">Coiled coil</keyword>
<feature type="domain" description="YknX-like barrel-sandwich hybrid" evidence="7">
    <location>
        <begin position="70"/>
        <end position="221"/>
    </location>
</feature>
<keyword evidence="5" id="KW-0812">Transmembrane</keyword>
<dbReference type="PANTHER" id="PTHR32347">
    <property type="entry name" value="EFFLUX SYSTEM COMPONENT YKNX-RELATED"/>
    <property type="match status" value="1"/>
</dbReference>
<proteinExistence type="predicted"/>
<evidence type="ECO:0000256" key="2">
    <source>
        <dbReference type="ARBA" id="ARBA00023054"/>
    </source>
</evidence>
<feature type="domain" description="YknX-like beta-barrel" evidence="8">
    <location>
        <begin position="227"/>
        <end position="315"/>
    </location>
</feature>
<organism evidence="9 10">
    <name type="scientific">Lysinibacillus alkalisoli</name>
    <dbReference type="NCBI Taxonomy" id="1911548"/>
    <lineage>
        <taxon>Bacteria</taxon>
        <taxon>Bacillati</taxon>
        <taxon>Bacillota</taxon>
        <taxon>Bacilli</taxon>
        <taxon>Bacillales</taxon>
        <taxon>Bacillaceae</taxon>
        <taxon>Lysinibacillus</taxon>
    </lineage>
</organism>
<evidence type="ECO:0000259" key="8">
    <source>
        <dbReference type="Pfam" id="PF25990"/>
    </source>
</evidence>
<dbReference type="PANTHER" id="PTHR32347:SF14">
    <property type="entry name" value="EFFLUX SYSTEM COMPONENT YKNX-RELATED"/>
    <property type="match status" value="1"/>
</dbReference>
<evidence type="ECO:0000256" key="4">
    <source>
        <dbReference type="SAM" id="MobiDB-lite"/>
    </source>
</evidence>
<dbReference type="InterPro" id="IPR058639">
    <property type="entry name" value="BSH_YknX-like"/>
</dbReference>
<evidence type="ECO:0000256" key="5">
    <source>
        <dbReference type="SAM" id="Phobius"/>
    </source>
</evidence>
<feature type="compositionally biased region" description="Acidic residues" evidence="4">
    <location>
        <begin position="417"/>
        <end position="439"/>
    </location>
</feature>
<keyword evidence="10" id="KW-1185">Reference proteome</keyword>
<protein>
    <recommendedName>
        <fullName evidence="11">Efflux RND transporter periplasmic adaptor subunit</fullName>
    </recommendedName>
</protein>
<dbReference type="Gene3D" id="1.10.287.470">
    <property type="entry name" value="Helix hairpin bin"/>
    <property type="match status" value="1"/>
</dbReference>
<dbReference type="GO" id="GO:0030313">
    <property type="term" value="C:cell envelope"/>
    <property type="evidence" value="ECO:0007669"/>
    <property type="project" value="UniProtKB-SubCell"/>
</dbReference>
<feature type="coiled-coil region" evidence="3">
    <location>
        <begin position="121"/>
        <end position="186"/>
    </location>
</feature>
<dbReference type="RefSeq" id="WP_188615726.1">
    <property type="nucleotide sequence ID" value="NZ_BMJT01000012.1"/>
</dbReference>
<evidence type="ECO:0000259" key="7">
    <source>
        <dbReference type="Pfam" id="PF25984"/>
    </source>
</evidence>
<dbReference type="InterPro" id="IPR050465">
    <property type="entry name" value="UPF0194_transport"/>
</dbReference>
<dbReference type="Pfam" id="PF25967">
    <property type="entry name" value="RND-MFP_C"/>
    <property type="match status" value="1"/>
</dbReference>
<dbReference type="EMBL" id="BMJT01000012">
    <property type="protein sequence ID" value="GGG31995.1"/>
    <property type="molecule type" value="Genomic_DNA"/>
</dbReference>
<feature type="domain" description="Multidrug resistance protein MdtA-like C-terminal permuted SH3" evidence="6">
    <location>
        <begin position="327"/>
        <end position="383"/>
    </location>
</feature>